<organism evidence="6 7">
    <name type="scientific">Lepeophtheirus salmonis</name>
    <name type="common">Salmon louse</name>
    <name type="synonym">Caligus salmonis</name>
    <dbReference type="NCBI Taxonomy" id="72036"/>
    <lineage>
        <taxon>Eukaryota</taxon>
        <taxon>Metazoa</taxon>
        <taxon>Ecdysozoa</taxon>
        <taxon>Arthropoda</taxon>
        <taxon>Crustacea</taxon>
        <taxon>Multicrustacea</taxon>
        <taxon>Hexanauplia</taxon>
        <taxon>Copepoda</taxon>
        <taxon>Siphonostomatoida</taxon>
        <taxon>Caligidae</taxon>
        <taxon>Lepeophtheirus</taxon>
    </lineage>
</organism>
<dbReference type="EC" id="4.2.99.18" evidence="6"/>
<dbReference type="InterPro" id="IPR027450">
    <property type="entry name" value="AlkB-like"/>
</dbReference>
<dbReference type="GO" id="GO:0140078">
    <property type="term" value="F:class I DNA-(apurinic or apyrimidinic site) endonuclease activity"/>
    <property type="evidence" value="ECO:0007669"/>
    <property type="project" value="UniProtKB-EC"/>
</dbReference>
<keyword evidence="4 5" id="KW-0408">Iron</keyword>
<reference evidence="6" key="1">
    <citation type="submission" date="2021-02" db="EMBL/GenBank/DDBJ databases">
        <authorList>
            <person name="Bekaert M."/>
        </authorList>
    </citation>
    <scope>NUCLEOTIDE SEQUENCE</scope>
    <source>
        <strain evidence="6">IoA-00</strain>
    </source>
</reference>
<evidence type="ECO:0000256" key="5">
    <source>
        <dbReference type="PIRSR" id="PIRSR604574-2"/>
    </source>
</evidence>
<feature type="binding site" evidence="5">
    <location>
        <position position="166"/>
    </location>
    <ligand>
        <name>Fe cation</name>
        <dbReference type="ChEBI" id="CHEBI:24875"/>
        <note>catalytic</note>
    </ligand>
</feature>
<dbReference type="AlphaFoldDB" id="A0A7R8H1C8"/>
<name>A0A7R8H1C8_LEPSM</name>
<dbReference type="GO" id="GO:0141131">
    <property type="term" value="F:DNA N6-methyladenine demethylase activity"/>
    <property type="evidence" value="ECO:0007669"/>
    <property type="project" value="UniProtKB-EC"/>
</dbReference>
<evidence type="ECO:0000256" key="1">
    <source>
        <dbReference type="ARBA" id="ARBA00022723"/>
    </source>
</evidence>
<dbReference type="EMBL" id="HG994590">
    <property type="protein sequence ID" value="CAF2807006.1"/>
    <property type="molecule type" value="Genomic_DNA"/>
</dbReference>
<evidence type="ECO:0000313" key="7">
    <source>
        <dbReference type="Proteomes" id="UP000675881"/>
    </source>
</evidence>
<feature type="binding site" evidence="5">
    <location>
        <position position="164"/>
    </location>
    <ligand>
        <name>Fe cation</name>
        <dbReference type="ChEBI" id="CHEBI:24875"/>
        <note>catalytic</note>
    </ligand>
</feature>
<dbReference type="GO" id="GO:0035515">
    <property type="term" value="F:oxidative RNA demethylase activity"/>
    <property type="evidence" value="ECO:0007669"/>
    <property type="project" value="TreeGrafter"/>
</dbReference>
<dbReference type="InterPro" id="IPR005123">
    <property type="entry name" value="Oxoglu/Fe-dep_dioxygenase_dom"/>
</dbReference>
<dbReference type="SUPFAM" id="SSF51197">
    <property type="entry name" value="Clavaminate synthase-like"/>
    <property type="match status" value="1"/>
</dbReference>
<dbReference type="Pfam" id="PF13532">
    <property type="entry name" value="2OG-FeII_Oxy_2"/>
    <property type="match status" value="1"/>
</dbReference>
<dbReference type="OrthoDB" id="6614653at2759"/>
<dbReference type="GO" id="GO:0005634">
    <property type="term" value="C:nucleus"/>
    <property type="evidence" value="ECO:0007669"/>
    <property type="project" value="TreeGrafter"/>
</dbReference>
<dbReference type="Gene3D" id="2.60.120.590">
    <property type="entry name" value="Alpha-ketoglutarate-dependent dioxygenase AlkB-like"/>
    <property type="match status" value="1"/>
</dbReference>
<evidence type="ECO:0000256" key="2">
    <source>
        <dbReference type="ARBA" id="ARBA00022964"/>
    </source>
</evidence>
<dbReference type="Proteomes" id="UP000675881">
    <property type="component" value="Chromosome 11"/>
</dbReference>
<dbReference type="PANTHER" id="PTHR16557">
    <property type="entry name" value="ALKYLATED DNA REPAIR PROTEIN ALKB-RELATED"/>
    <property type="match status" value="1"/>
</dbReference>
<dbReference type="PANTHER" id="PTHR16557:SF2">
    <property type="entry name" value="NUCLEIC ACID DIOXYGENASE ALKBH1"/>
    <property type="match status" value="1"/>
</dbReference>
<gene>
    <name evidence="6" type="ORF">LSAA_3041</name>
</gene>
<keyword evidence="7" id="KW-1185">Reference proteome</keyword>
<dbReference type="InterPro" id="IPR037151">
    <property type="entry name" value="AlkB-like_sf"/>
</dbReference>
<dbReference type="GO" id="GO:0035516">
    <property type="term" value="F:broad specificity oxidative DNA demethylase activity"/>
    <property type="evidence" value="ECO:0007669"/>
    <property type="project" value="TreeGrafter"/>
</dbReference>
<proteinExistence type="predicted"/>
<dbReference type="EC" id="1.14.11.51" evidence="6"/>
<keyword evidence="2" id="KW-0223">Dioxygenase</keyword>
<comment type="cofactor">
    <cofactor evidence="5">
        <name>Fe(2+)</name>
        <dbReference type="ChEBI" id="CHEBI:29033"/>
    </cofactor>
    <text evidence="5">Binds 1 Fe(2+) ion per subunit.</text>
</comment>
<evidence type="ECO:0000313" key="6">
    <source>
        <dbReference type="EMBL" id="CAF2807006.1"/>
    </source>
</evidence>
<dbReference type="GO" id="GO:0035513">
    <property type="term" value="P:oxidative RNA demethylation"/>
    <property type="evidence" value="ECO:0007669"/>
    <property type="project" value="TreeGrafter"/>
</dbReference>
<dbReference type="GO" id="GO:0008198">
    <property type="term" value="F:ferrous iron binding"/>
    <property type="evidence" value="ECO:0007669"/>
    <property type="project" value="TreeGrafter"/>
</dbReference>
<protein>
    <submittedName>
        <fullName evidence="6">ALKBH1</fullName>
        <ecNumber evidence="6">1.14.11.-</ecNumber>
        <ecNumber evidence="6">1.14.11.51</ecNumber>
        <ecNumber evidence="6">4.2.99.18</ecNumber>
    </submittedName>
</protein>
<dbReference type="PROSITE" id="PS51471">
    <property type="entry name" value="FE2OG_OXY"/>
    <property type="match status" value="1"/>
</dbReference>
<dbReference type="EC" id="1.14.11.-" evidence="6"/>
<feature type="binding site" evidence="5">
    <location>
        <position position="220"/>
    </location>
    <ligand>
        <name>Fe cation</name>
        <dbReference type="ChEBI" id="CHEBI:24875"/>
        <note>catalytic</note>
    </ligand>
</feature>
<accession>A0A7R8H1C8</accession>
<sequence>MIKEEEDNFKPVFKYFKSKVPPPCFDKVLSLDRRCTDEDNHDNAEFRMGLKKTEDWISPTCLESGDYTKNPPHKTNLQETCNFPWSQRLQNPLLYASKLRWSTLGFHHNWDTKEYNLSQCEGEMPSQLSKISSYLVKTILKVNHFTPQAAIVNFYPLNATLSPHTDHSEPNTEAPLLSISLGQSAIFLMGGQSKAIKPQAILLRHGDVVIMNQESRLSYHAVPKIIQDEHISPGWDEETRFVSEYLQNHRINVNVRQVF</sequence>
<keyword evidence="6" id="KW-0456">Lyase</keyword>
<dbReference type="GO" id="GO:0005737">
    <property type="term" value="C:cytoplasm"/>
    <property type="evidence" value="ECO:0007669"/>
    <property type="project" value="TreeGrafter"/>
</dbReference>
<keyword evidence="1 5" id="KW-0479">Metal-binding</keyword>
<dbReference type="InterPro" id="IPR004574">
    <property type="entry name" value="Alkb"/>
</dbReference>
<evidence type="ECO:0000256" key="3">
    <source>
        <dbReference type="ARBA" id="ARBA00023002"/>
    </source>
</evidence>
<evidence type="ECO:0000256" key="4">
    <source>
        <dbReference type="ARBA" id="ARBA00023004"/>
    </source>
</evidence>
<keyword evidence="3 6" id="KW-0560">Oxidoreductase</keyword>